<sequence>MKKLFVLLLIAMLSSAAAFAQNAPPPPPGQGNGNTHYGWADVLRVDPIYRTVQVNQPQQQCYNQPVVREERHSSAAGALLGAVVGGVLGNTVGKGDGRKAATVAGAVAGGAIGNRVGGGGTRTYEGTETRCQNINSVSEERHVVGYNVEYRYRGDVYVSRLDYDPGDRLRIRISVSPVD</sequence>
<feature type="chain" id="PRO_5032954940" evidence="3">
    <location>
        <begin position="21"/>
        <end position="179"/>
    </location>
</feature>
<evidence type="ECO:0000256" key="3">
    <source>
        <dbReference type="SAM" id="SignalP"/>
    </source>
</evidence>
<dbReference type="PANTHER" id="PTHR35603:SF2">
    <property type="entry name" value="OUTER MEMBRANE LIPOPROTEIN"/>
    <property type="match status" value="1"/>
</dbReference>
<evidence type="ECO:0000313" key="5">
    <source>
        <dbReference type="EMBL" id="NKZ37675.1"/>
    </source>
</evidence>
<reference evidence="5 6" key="1">
    <citation type="journal article" date="2017" name="Int. J. Syst. Evol. Microbiol.">
        <title>Oleiagrimonas citrea sp. nov., a marine bacterium isolated from tidal flat sediment and emended description of the genus Oleiagrimonas Fang et al. 2015 and Oleiagrimonas soli.</title>
        <authorList>
            <person name="Yang S.H."/>
            <person name="Seo H.S."/>
            <person name="Seong C.N."/>
            <person name="Kwon K.K."/>
        </authorList>
    </citation>
    <scope>NUCLEOTIDE SEQUENCE [LARGE SCALE GENOMIC DNA]</scope>
    <source>
        <strain evidence="5 6">MEBiC09124</strain>
    </source>
</reference>
<dbReference type="AlphaFoldDB" id="A0A846ZEZ0"/>
<evidence type="ECO:0000259" key="4">
    <source>
        <dbReference type="Pfam" id="PF05433"/>
    </source>
</evidence>
<evidence type="ECO:0000256" key="1">
    <source>
        <dbReference type="ARBA" id="ARBA00004370"/>
    </source>
</evidence>
<keyword evidence="2" id="KW-0472">Membrane</keyword>
<proteinExistence type="predicted"/>
<comment type="caution">
    <text evidence="5">The sequence shown here is derived from an EMBL/GenBank/DDBJ whole genome shotgun (WGS) entry which is preliminary data.</text>
</comment>
<evidence type="ECO:0000313" key="6">
    <source>
        <dbReference type="Proteomes" id="UP000541636"/>
    </source>
</evidence>
<keyword evidence="6" id="KW-1185">Reference proteome</keyword>
<dbReference type="InterPro" id="IPR008816">
    <property type="entry name" value="Gly_zipper_2TM_dom"/>
</dbReference>
<accession>A0A846ZEZ0</accession>
<protein>
    <submittedName>
        <fullName evidence="5">Glycine zipper 2TM domain-containing protein</fullName>
    </submittedName>
</protein>
<feature type="signal peptide" evidence="3">
    <location>
        <begin position="1"/>
        <end position="20"/>
    </location>
</feature>
<feature type="domain" description="Glycine zipper 2TM" evidence="4">
    <location>
        <begin position="76"/>
        <end position="117"/>
    </location>
</feature>
<comment type="subcellular location">
    <subcellularLocation>
        <location evidence="1">Membrane</location>
    </subcellularLocation>
</comment>
<organism evidence="5 6">
    <name type="scientific">Oleiagrimonas citrea</name>
    <dbReference type="NCBI Taxonomy" id="1665687"/>
    <lineage>
        <taxon>Bacteria</taxon>
        <taxon>Pseudomonadati</taxon>
        <taxon>Pseudomonadota</taxon>
        <taxon>Gammaproteobacteria</taxon>
        <taxon>Lysobacterales</taxon>
        <taxon>Rhodanobacteraceae</taxon>
        <taxon>Oleiagrimonas</taxon>
    </lineage>
</organism>
<gene>
    <name evidence="5" type="ORF">HF690_01745</name>
</gene>
<dbReference type="InterPro" id="IPR051407">
    <property type="entry name" value="Bact_OM_lipoprot/Surf_antigen"/>
</dbReference>
<name>A0A846ZEZ0_9GAMM</name>
<dbReference type="PANTHER" id="PTHR35603">
    <property type="match status" value="1"/>
</dbReference>
<dbReference type="EMBL" id="JAAZQD010000001">
    <property type="protein sequence ID" value="NKZ37675.1"/>
    <property type="molecule type" value="Genomic_DNA"/>
</dbReference>
<dbReference type="NCBIfam" id="NF008437">
    <property type="entry name" value="PRK11280.1"/>
    <property type="match status" value="1"/>
</dbReference>
<dbReference type="RefSeq" id="WP_113065902.1">
    <property type="nucleotide sequence ID" value="NZ_JAAZQD010000001.1"/>
</dbReference>
<dbReference type="GO" id="GO:0019867">
    <property type="term" value="C:outer membrane"/>
    <property type="evidence" value="ECO:0007669"/>
    <property type="project" value="InterPro"/>
</dbReference>
<dbReference type="Proteomes" id="UP000541636">
    <property type="component" value="Unassembled WGS sequence"/>
</dbReference>
<keyword evidence="3" id="KW-0732">Signal</keyword>
<evidence type="ECO:0000256" key="2">
    <source>
        <dbReference type="ARBA" id="ARBA00023136"/>
    </source>
</evidence>
<dbReference type="Pfam" id="PF05433">
    <property type="entry name" value="Rick_17kDa_Anti"/>
    <property type="match status" value="1"/>
</dbReference>